<dbReference type="InterPro" id="IPR032524">
    <property type="entry name" value="ABC_tran_C"/>
</dbReference>
<dbReference type="PROSITE" id="PS00211">
    <property type="entry name" value="ABC_TRANSPORTER_1"/>
    <property type="match status" value="2"/>
</dbReference>
<evidence type="ECO:0000256" key="3">
    <source>
        <dbReference type="SAM" id="MobiDB-lite"/>
    </source>
</evidence>
<dbReference type="PATRIC" id="fig|1142394.8.peg.1519"/>
<dbReference type="eggNOG" id="COG0488">
    <property type="taxonomic scope" value="Bacteria"/>
</dbReference>
<dbReference type="SMART" id="SM00382">
    <property type="entry name" value="AAA"/>
    <property type="match status" value="2"/>
</dbReference>
<dbReference type="Pfam" id="PF16326">
    <property type="entry name" value="ABC_tran_CTD"/>
    <property type="match status" value="1"/>
</dbReference>
<dbReference type="KEGG" id="phm:PSMK_14760"/>
<dbReference type="Proteomes" id="UP000007881">
    <property type="component" value="Chromosome"/>
</dbReference>
<dbReference type="GO" id="GO:0005524">
    <property type="term" value="F:ATP binding"/>
    <property type="evidence" value="ECO:0007669"/>
    <property type="project" value="UniProtKB-KW"/>
</dbReference>
<evidence type="ECO:0000256" key="1">
    <source>
        <dbReference type="ARBA" id="ARBA00022741"/>
    </source>
</evidence>
<keyword evidence="2 5" id="KW-0067">ATP-binding</keyword>
<dbReference type="InterPro" id="IPR017871">
    <property type="entry name" value="ABC_transporter-like_CS"/>
</dbReference>
<evidence type="ECO:0000313" key="5">
    <source>
        <dbReference type="EMBL" id="BAM03635.1"/>
    </source>
</evidence>
<feature type="compositionally biased region" description="Low complexity" evidence="3">
    <location>
        <begin position="527"/>
        <end position="539"/>
    </location>
</feature>
<dbReference type="CDD" id="cd03221">
    <property type="entry name" value="ABCF_EF-3"/>
    <property type="match status" value="2"/>
</dbReference>
<dbReference type="AlphaFoldDB" id="I0IEE7"/>
<gene>
    <name evidence="5" type="ordered locus">PSMK_14760</name>
</gene>
<dbReference type="EMBL" id="AP012338">
    <property type="protein sequence ID" value="BAM03635.1"/>
    <property type="molecule type" value="Genomic_DNA"/>
</dbReference>
<evidence type="ECO:0000256" key="2">
    <source>
        <dbReference type="ARBA" id="ARBA00022840"/>
    </source>
</evidence>
<dbReference type="GO" id="GO:0016887">
    <property type="term" value="F:ATP hydrolysis activity"/>
    <property type="evidence" value="ECO:0007669"/>
    <property type="project" value="InterPro"/>
</dbReference>
<feature type="region of interest" description="Disordered" evidence="3">
    <location>
        <begin position="506"/>
        <end position="539"/>
    </location>
</feature>
<dbReference type="GO" id="GO:0003677">
    <property type="term" value="F:DNA binding"/>
    <property type="evidence" value="ECO:0007669"/>
    <property type="project" value="InterPro"/>
</dbReference>
<dbReference type="PROSITE" id="PS50893">
    <property type="entry name" value="ABC_TRANSPORTER_2"/>
    <property type="match status" value="2"/>
</dbReference>
<proteinExistence type="predicted"/>
<dbReference type="InterPro" id="IPR037118">
    <property type="entry name" value="Val-tRNA_synth_C_sf"/>
</dbReference>
<dbReference type="OrthoDB" id="9760950at2"/>
<protein>
    <submittedName>
        <fullName evidence="5">Putative ABC transporter ATP-binding protein</fullName>
    </submittedName>
</protein>
<sequence>MLLTASDLEKTFGSRTLFTGVGLTLAAGERLGVIGPNGSGKSTLLKILAGLETPDEGEVIRRRGLRCVYLGQSDHFGHDTAMEVVAASARRAGGAAGTGPDAEARAARELSRLGFDGVTHEVDRMSGGWRKRLSLARALVTDPEVLLLDEPTNHLDLQGVLWLEKFLRGLPPTVAVALVSHDRAFLEGAANRIIELSPAYAGGTLESEGGYQKFLERREQHFATLEQQRSSLANKVRTDTAWARQGVQGRQTRNKTQVEAGAQRRAQLQAIDRLRQTAGQSAAVGFEATQRKTNRLLVGHNLSKRYGDRTLFAGLDLVVSPGDRLGLLGPNGSGKTTLLSVLTGRLEPDTGTVKEAQDLRTVYFTQAREALDPTHALREALCPAGDAVLFRGQPVHVAAWAERFLFSKEKLKVSVGDLSGGEQARVLLARLMLQPADVIVLDEPTNDLDIPSLEILEEQLAGFPGAVVLVTHDRFLLQRLATSVIGLLPGGEARVFATHDQYLRATERADGPRTAVPRGGKQRRSADSGAAGASEPGPAKLTFKEKHELDHMEDAILHAEEQVAALEALAAEPGVVADHRKHAAVCEQLGIGQRHVEHLYARWEALSARA</sequence>
<dbReference type="InterPro" id="IPR027417">
    <property type="entry name" value="P-loop_NTPase"/>
</dbReference>
<dbReference type="InterPro" id="IPR003439">
    <property type="entry name" value="ABC_transporter-like_ATP-bd"/>
</dbReference>
<dbReference type="STRING" id="1142394.PSMK_14760"/>
<evidence type="ECO:0000259" key="4">
    <source>
        <dbReference type="PROSITE" id="PS50893"/>
    </source>
</evidence>
<dbReference type="RefSeq" id="WP_014436853.1">
    <property type="nucleotide sequence ID" value="NC_017080.1"/>
</dbReference>
<organism evidence="5 6">
    <name type="scientific">Phycisphaera mikurensis (strain NBRC 102666 / KCTC 22515 / FYK2301M01)</name>
    <dbReference type="NCBI Taxonomy" id="1142394"/>
    <lineage>
        <taxon>Bacteria</taxon>
        <taxon>Pseudomonadati</taxon>
        <taxon>Planctomycetota</taxon>
        <taxon>Phycisphaerae</taxon>
        <taxon>Phycisphaerales</taxon>
        <taxon>Phycisphaeraceae</taxon>
        <taxon>Phycisphaera</taxon>
    </lineage>
</organism>
<dbReference type="HOGENOM" id="CLU_000604_36_0_0"/>
<evidence type="ECO:0000313" key="6">
    <source>
        <dbReference type="Proteomes" id="UP000007881"/>
    </source>
</evidence>
<dbReference type="InterPro" id="IPR003593">
    <property type="entry name" value="AAA+_ATPase"/>
</dbReference>
<keyword evidence="6" id="KW-1185">Reference proteome</keyword>
<dbReference type="SUPFAM" id="SSF52540">
    <property type="entry name" value="P-loop containing nucleoside triphosphate hydrolases"/>
    <property type="match status" value="2"/>
</dbReference>
<dbReference type="Gene3D" id="3.40.50.300">
    <property type="entry name" value="P-loop containing nucleotide triphosphate hydrolases"/>
    <property type="match status" value="2"/>
</dbReference>
<feature type="domain" description="ABC transporter" evidence="4">
    <location>
        <begin position="297"/>
        <end position="515"/>
    </location>
</feature>
<dbReference type="InterPro" id="IPR051309">
    <property type="entry name" value="ABCF_ATPase"/>
</dbReference>
<feature type="domain" description="ABC transporter" evidence="4">
    <location>
        <begin position="3"/>
        <end position="227"/>
    </location>
</feature>
<dbReference type="PANTHER" id="PTHR42855:SF2">
    <property type="entry name" value="DRUG RESISTANCE ABC TRANSPORTER,ATP-BINDING PROTEIN"/>
    <property type="match status" value="1"/>
</dbReference>
<dbReference type="Gene3D" id="1.10.287.380">
    <property type="entry name" value="Valyl-tRNA synthetase, C-terminal domain"/>
    <property type="match status" value="1"/>
</dbReference>
<reference evidence="5 6" key="1">
    <citation type="submission" date="2012-02" db="EMBL/GenBank/DDBJ databases">
        <title>Complete genome sequence of Phycisphaera mikurensis NBRC 102666.</title>
        <authorList>
            <person name="Ankai A."/>
            <person name="Hosoyama A."/>
            <person name="Terui Y."/>
            <person name="Sekine M."/>
            <person name="Fukai R."/>
            <person name="Kato Y."/>
            <person name="Nakamura S."/>
            <person name="Yamada-Narita S."/>
            <person name="Kawakoshi A."/>
            <person name="Fukunaga Y."/>
            <person name="Yamazaki S."/>
            <person name="Fujita N."/>
        </authorList>
    </citation>
    <scope>NUCLEOTIDE SEQUENCE [LARGE SCALE GENOMIC DNA]</scope>
    <source>
        <strain evidence="6">NBRC 102666 / KCTC 22515 / FYK2301M01</strain>
    </source>
</reference>
<dbReference type="Pfam" id="PF00005">
    <property type="entry name" value="ABC_tran"/>
    <property type="match status" value="2"/>
</dbReference>
<accession>I0IEE7</accession>
<name>I0IEE7_PHYMF</name>
<dbReference type="PANTHER" id="PTHR42855">
    <property type="entry name" value="ABC TRANSPORTER ATP-BINDING SUBUNIT"/>
    <property type="match status" value="1"/>
</dbReference>
<keyword evidence="1" id="KW-0547">Nucleotide-binding</keyword>